<accession>A0AA38M8L1</accession>
<dbReference type="Gene3D" id="3.40.50.300">
    <property type="entry name" value="P-loop containing nucleotide triphosphate hydrolases"/>
    <property type="match status" value="1"/>
</dbReference>
<keyword evidence="2" id="KW-0597">Phosphoprotein</keyword>
<evidence type="ECO:0000256" key="2">
    <source>
        <dbReference type="ARBA" id="ARBA00022553"/>
    </source>
</evidence>
<dbReference type="FunFam" id="3.40.50.300:FF:000664">
    <property type="entry name" value="Uncharacterized protein, isoform B"/>
    <property type="match status" value="1"/>
</dbReference>
<dbReference type="PROSITE" id="PS51419">
    <property type="entry name" value="RAB"/>
    <property type="match status" value="1"/>
</dbReference>
<dbReference type="PROSITE" id="PS51421">
    <property type="entry name" value="RAS"/>
    <property type="match status" value="1"/>
</dbReference>
<name>A0AA38M8L1_9CUCU</name>
<dbReference type="InterPro" id="IPR051641">
    <property type="entry name" value="RGK_GTP-binding_reg"/>
</dbReference>
<comment type="caution">
    <text evidence="3">The sequence shown here is derived from an EMBL/GenBank/DDBJ whole genome shotgun (WGS) entry which is preliminary data.</text>
</comment>
<dbReference type="Pfam" id="PF00071">
    <property type="entry name" value="Ras"/>
    <property type="match status" value="1"/>
</dbReference>
<evidence type="ECO:0008006" key="5">
    <source>
        <dbReference type="Google" id="ProtNLM"/>
    </source>
</evidence>
<dbReference type="InterPro" id="IPR005225">
    <property type="entry name" value="Small_GTP-bd"/>
</dbReference>
<dbReference type="GO" id="GO:0003924">
    <property type="term" value="F:GTPase activity"/>
    <property type="evidence" value="ECO:0007669"/>
    <property type="project" value="InterPro"/>
</dbReference>
<dbReference type="AlphaFoldDB" id="A0AA38M8L1"/>
<dbReference type="Proteomes" id="UP001168821">
    <property type="component" value="Unassembled WGS sequence"/>
</dbReference>
<protein>
    <recommendedName>
        <fullName evidence="5">GTP-binding protein REM 1</fullName>
    </recommendedName>
</protein>
<keyword evidence="4" id="KW-1185">Reference proteome</keyword>
<dbReference type="GO" id="GO:0005525">
    <property type="term" value="F:GTP binding"/>
    <property type="evidence" value="ECO:0007669"/>
    <property type="project" value="InterPro"/>
</dbReference>
<dbReference type="PANTHER" id="PTHR45775">
    <property type="entry name" value="RAD, GEM/KIR FAMILY MEMBER 2, ISOFORM C"/>
    <property type="match status" value="1"/>
</dbReference>
<dbReference type="SMART" id="SM00174">
    <property type="entry name" value="RHO"/>
    <property type="match status" value="1"/>
</dbReference>
<sequence length="312" mass="34574">MQLPELRHEYLMAARVQKVAVFATRASILCKYLGNSGSAFLMEHPCRQPMLAFSLASNVSGERSPFDGSCCGSGYHTVDSTPLGSPEEMEVPKYRVVMLGDSGVGKTALVSQFMTSEYMNTYDASLDDEFGERTVSVLLDGEESEMIFIDHPSSEMSVENSLSTYEPHACVVVYSVVARPSFQHAEETLNYLWREGYTQEKSVIVVGNKADLARSRVITANEGKALAVARDCKFIETSSGIQHNVDELLVGILKQIRLRESREKKKSGSKKESNKLHGSKTSLSLNIAREILQKICMNDISKSRSCENLHVL</sequence>
<evidence type="ECO:0000313" key="4">
    <source>
        <dbReference type="Proteomes" id="UP001168821"/>
    </source>
</evidence>
<dbReference type="NCBIfam" id="TIGR00231">
    <property type="entry name" value="small_GTP"/>
    <property type="match status" value="1"/>
</dbReference>
<dbReference type="CDD" id="cd04148">
    <property type="entry name" value="RGK"/>
    <property type="match status" value="1"/>
</dbReference>
<dbReference type="SMART" id="SM00173">
    <property type="entry name" value="RAS"/>
    <property type="match status" value="1"/>
</dbReference>
<dbReference type="GO" id="GO:0005886">
    <property type="term" value="C:plasma membrane"/>
    <property type="evidence" value="ECO:0007669"/>
    <property type="project" value="TreeGrafter"/>
</dbReference>
<comment type="similarity">
    <text evidence="1">Belongs to the small GTPase superfamily. RGK family.</text>
</comment>
<dbReference type="InterPro" id="IPR027417">
    <property type="entry name" value="P-loop_NTPase"/>
</dbReference>
<dbReference type="PANTHER" id="PTHR45775:SF6">
    <property type="entry name" value="RAD, GEM_KIR FAMILY MEMBER 2, ISOFORM C"/>
    <property type="match status" value="1"/>
</dbReference>
<evidence type="ECO:0000313" key="3">
    <source>
        <dbReference type="EMBL" id="KAJ3647735.1"/>
    </source>
</evidence>
<proteinExistence type="inferred from homology"/>
<gene>
    <name evidence="3" type="ORF">Zmor_019596</name>
</gene>
<dbReference type="PRINTS" id="PR00449">
    <property type="entry name" value="RASTRNSFRMNG"/>
</dbReference>
<dbReference type="SMART" id="SM00175">
    <property type="entry name" value="RAB"/>
    <property type="match status" value="1"/>
</dbReference>
<dbReference type="GO" id="GO:0005246">
    <property type="term" value="F:calcium channel regulator activity"/>
    <property type="evidence" value="ECO:0007669"/>
    <property type="project" value="TreeGrafter"/>
</dbReference>
<dbReference type="EMBL" id="JALNTZ010000006">
    <property type="protein sequence ID" value="KAJ3647735.1"/>
    <property type="molecule type" value="Genomic_DNA"/>
</dbReference>
<reference evidence="3" key="1">
    <citation type="journal article" date="2023" name="G3 (Bethesda)">
        <title>Whole genome assemblies of Zophobas morio and Tenebrio molitor.</title>
        <authorList>
            <person name="Kaur S."/>
            <person name="Stinson S.A."/>
            <person name="diCenzo G.C."/>
        </authorList>
    </citation>
    <scope>NUCLEOTIDE SEQUENCE</scope>
    <source>
        <strain evidence="3">QUZm001</strain>
    </source>
</reference>
<organism evidence="3 4">
    <name type="scientific">Zophobas morio</name>
    <dbReference type="NCBI Taxonomy" id="2755281"/>
    <lineage>
        <taxon>Eukaryota</taxon>
        <taxon>Metazoa</taxon>
        <taxon>Ecdysozoa</taxon>
        <taxon>Arthropoda</taxon>
        <taxon>Hexapoda</taxon>
        <taxon>Insecta</taxon>
        <taxon>Pterygota</taxon>
        <taxon>Neoptera</taxon>
        <taxon>Endopterygota</taxon>
        <taxon>Coleoptera</taxon>
        <taxon>Polyphaga</taxon>
        <taxon>Cucujiformia</taxon>
        <taxon>Tenebrionidae</taxon>
        <taxon>Zophobas</taxon>
    </lineage>
</organism>
<evidence type="ECO:0000256" key="1">
    <source>
        <dbReference type="ARBA" id="ARBA00008846"/>
    </source>
</evidence>
<dbReference type="SUPFAM" id="SSF52540">
    <property type="entry name" value="P-loop containing nucleoside triphosphate hydrolases"/>
    <property type="match status" value="1"/>
</dbReference>
<dbReference type="InterPro" id="IPR001806">
    <property type="entry name" value="Small_GTPase"/>
</dbReference>